<dbReference type="RefSeq" id="WP_311947250.1">
    <property type="nucleotide sequence ID" value="NZ_JAVLVU010000001.1"/>
</dbReference>
<keyword evidence="11" id="KW-1185">Reference proteome</keyword>
<comment type="cofactor">
    <cofactor evidence="1">
        <name>Ca(2+)</name>
        <dbReference type="ChEBI" id="CHEBI:29108"/>
    </cofactor>
</comment>
<keyword evidence="5" id="KW-0732">Signal</keyword>
<evidence type="ECO:0000313" key="11">
    <source>
        <dbReference type="Proteomes" id="UP001258315"/>
    </source>
</evidence>
<dbReference type="PANTHER" id="PTHR40088">
    <property type="entry name" value="PECTATE LYASE (EUROFUNG)"/>
    <property type="match status" value="1"/>
</dbReference>
<dbReference type="InterPro" id="IPR006626">
    <property type="entry name" value="PbH1"/>
</dbReference>
<keyword evidence="4" id="KW-0479">Metal-binding</keyword>
<dbReference type="InterPro" id="IPR011050">
    <property type="entry name" value="Pectin_lyase_fold/virulence"/>
</dbReference>
<comment type="caution">
    <text evidence="10">The sequence shown here is derived from an EMBL/GenBank/DDBJ whole genome shotgun (WGS) entry which is preliminary data.</text>
</comment>
<evidence type="ECO:0000256" key="5">
    <source>
        <dbReference type="ARBA" id="ARBA00022729"/>
    </source>
</evidence>
<keyword evidence="7" id="KW-0456">Lyase</keyword>
<gene>
    <name evidence="10" type="ORF">QE417_000455</name>
</gene>
<comment type="subcellular location">
    <subcellularLocation>
        <location evidence="2">Secreted</location>
    </subcellularLocation>
</comment>
<evidence type="ECO:0000313" key="10">
    <source>
        <dbReference type="EMBL" id="MDT3401383.1"/>
    </source>
</evidence>
<keyword evidence="6" id="KW-0106">Calcium</keyword>
<feature type="domain" description="Right handed beta helix" evidence="9">
    <location>
        <begin position="107"/>
        <end position="270"/>
    </location>
</feature>
<accession>A0ABU3GNM2</accession>
<proteinExistence type="inferred from homology"/>
<dbReference type="SMART" id="SM00710">
    <property type="entry name" value="PbH1"/>
    <property type="match status" value="5"/>
</dbReference>
<dbReference type="PROSITE" id="PS51257">
    <property type="entry name" value="PROKAR_LIPOPROTEIN"/>
    <property type="match status" value="1"/>
</dbReference>
<evidence type="ECO:0000256" key="2">
    <source>
        <dbReference type="ARBA" id="ARBA00004613"/>
    </source>
</evidence>
<dbReference type="EMBL" id="JAVLVU010000001">
    <property type="protein sequence ID" value="MDT3401383.1"/>
    <property type="molecule type" value="Genomic_DNA"/>
</dbReference>
<dbReference type="Gene3D" id="2.160.20.10">
    <property type="entry name" value="Single-stranded right-handed beta-helix, Pectin lyase-like"/>
    <property type="match status" value="1"/>
</dbReference>
<reference evidence="11" key="1">
    <citation type="submission" date="2023-07" db="EMBL/GenBank/DDBJ databases">
        <title>Functional and genomic diversity of the sorghum phyllosphere microbiome.</title>
        <authorList>
            <person name="Shade A."/>
        </authorList>
    </citation>
    <scope>NUCLEOTIDE SEQUENCE [LARGE SCALE GENOMIC DNA]</scope>
    <source>
        <strain evidence="11">SORGH_AS_0422</strain>
    </source>
</reference>
<dbReference type="InterPro" id="IPR012334">
    <property type="entry name" value="Pectin_lyas_fold"/>
</dbReference>
<evidence type="ECO:0000256" key="3">
    <source>
        <dbReference type="ARBA" id="ARBA00022525"/>
    </source>
</evidence>
<evidence type="ECO:0000256" key="8">
    <source>
        <dbReference type="ARBA" id="ARBA00038263"/>
    </source>
</evidence>
<evidence type="ECO:0000259" key="9">
    <source>
        <dbReference type="Pfam" id="PF13229"/>
    </source>
</evidence>
<dbReference type="SUPFAM" id="SSF51126">
    <property type="entry name" value="Pectin lyase-like"/>
    <property type="match status" value="1"/>
</dbReference>
<evidence type="ECO:0000256" key="6">
    <source>
        <dbReference type="ARBA" id="ARBA00022837"/>
    </source>
</evidence>
<protein>
    <recommendedName>
        <fullName evidence="9">Right handed beta helix domain-containing protein</fullName>
    </recommendedName>
</protein>
<keyword evidence="3" id="KW-0964">Secreted</keyword>
<dbReference type="InterPro" id="IPR039448">
    <property type="entry name" value="Beta_helix"/>
</dbReference>
<sequence length="294" mass="30445">MKKTLIMMVLTGALFSCQKNSNESPAQPEAVATTTGGNYQTLASTTVTTEAALRTAVANARPGDVITIIGTINLTRTLELIASGTASAKINLSGGTLNCSGIASGWGVKVNGSYWNIQNITIKNAPDCGIVFQIGGYNYAYKITATGNKDSGIQVYNGAHDCNITYCTSTENYDVANGGENADGFACKLSAGKNNKFDHCVANHNSDDGWDLYGQPYTVTITNCTATNNGYGSAGDGNGFKLGSAGQTVAHTVTNCTSNNNIGAGYDGNGNTGHITRTGSGGSGNGLALFYRIY</sequence>
<dbReference type="Pfam" id="PF13229">
    <property type="entry name" value="Beta_helix"/>
    <property type="match status" value="1"/>
</dbReference>
<name>A0ABU3GNM2_9SPHI</name>
<evidence type="ECO:0000256" key="7">
    <source>
        <dbReference type="ARBA" id="ARBA00023239"/>
    </source>
</evidence>
<evidence type="ECO:0000256" key="1">
    <source>
        <dbReference type="ARBA" id="ARBA00001913"/>
    </source>
</evidence>
<dbReference type="Proteomes" id="UP001258315">
    <property type="component" value="Unassembled WGS sequence"/>
</dbReference>
<evidence type="ECO:0000256" key="4">
    <source>
        <dbReference type="ARBA" id="ARBA00022723"/>
    </source>
</evidence>
<dbReference type="InterPro" id="IPR052052">
    <property type="entry name" value="Polysaccharide_Lyase_9"/>
</dbReference>
<comment type="similarity">
    <text evidence="8">Belongs to the polysaccharide lyase 9 family.</text>
</comment>
<dbReference type="PANTHER" id="PTHR40088:SF1">
    <property type="entry name" value="PECTATE LYASE PEL9"/>
    <property type="match status" value="1"/>
</dbReference>
<organism evidence="10 11">
    <name type="scientific">Mucilaginibacter terrae</name>
    <dbReference type="NCBI Taxonomy" id="1955052"/>
    <lineage>
        <taxon>Bacteria</taxon>
        <taxon>Pseudomonadati</taxon>
        <taxon>Bacteroidota</taxon>
        <taxon>Sphingobacteriia</taxon>
        <taxon>Sphingobacteriales</taxon>
        <taxon>Sphingobacteriaceae</taxon>
        <taxon>Mucilaginibacter</taxon>
    </lineage>
</organism>